<feature type="signal peptide" evidence="1">
    <location>
        <begin position="1"/>
        <end position="25"/>
    </location>
</feature>
<evidence type="ECO:0000256" key="1">
    <source>
        <dbReference type="SAM" id="SignalP"/>
    </source>
</evidence>
<evidence type="ECO:0000313" key="2">
    <source>
        <dbReference type="EMBL" id="WKN34767.1"/>
    </source>
</evidence>
<gene>
    <name evidence="2" type="ORF">K4G66_20545</name>
</gene>
<dbReference type="EMBL" id="CP120682">
    <property type="protein sequence ID" value="WKN34767.1"/>
    <property type="molecule type" value="Genomic_DNA"/>
</dbReference>
<protein>
    <recommendedName>
        <fullName evidence="3">Aspartyl protease</fullName>
    </recommendedName>
</protein>
<reference evidence="2" key="1">
    <citation type="journal article" date="2023" name="Comput. Struct. Biotechnol. J.">
        <title>Discovery of a novel marine Bacteroidetes with a rich repertoire of carbohydrate-active enzymes.</title>
        <authorList>
            <person name="Chen B."/>
            <person name="Liu G."/>
            <person name="Chen Q."/>
            <person name="Wang H."/>
            <person name="Liu L."/>
            <person name="Tang K."/>
        </authorList>
    </citation>
    <scope>NUCLEOTIDE SEQUENCE</scope>
    <source>
        <strain evidence="2">TK19036</strain>
    </source>
</reference>
<dbReference type="Gene3D" id="2.40.70.10">
    <property type="entry name" value="Acid Proteases"/>
    <property type="match status" value="1"/>
</dbReference>
<reference evidence="2" key="2">
    <citation type="journal article" date="2024" name="Antonie Van Leeuwenhoek">
        <title>Roseihalotalea indica gen. nov., sp. nov., a halophilic Bacteroidetes from mesopelagic Southwest Indian Ocean with higher carbohydrate metabolic potential.</title>
        <authorList>
            <person name="Chen B."/>
            <person name="Zhang M."/>
            <person name="Lin D."/>
            <person name="Ye J."/>
            <person name="Tang K."/>
        </authorList>
    </citation>
    <scope>NUCLEOTIDE SEQUENCE</scope>
    <source>
        <strain evidence="2">TK19036</strain>
    </source>
</reference>
<proteinExistence type="predicted"/>
<sequence>MCYTSPSLTKLFCLVLLCLSGSLNSFGRTQHIFHLTNGLSSAEVPFTLVDNLIIVEAVIAGKKSMNFLLDNGTSNPVIFKRAYIKDLPLELGRQISFRGVGSGKAVQATIINGTSLHLSGAASDRIGMVVLDKSPFPRHTFGGLEVHGVLGATLFRSFVVEIDYPGRVLRLHQHRDFLPPQDFHKMPMRVIEQKPYLTATIQGANGTLDAHFMLDLGFNNSLMLQITDSLAKTMLTQRIVTKIGIGYSGAVAGRSGQVASVQIGNKRFLEVPAVVPFQRNYTMTPVSQDITRMGSIGSTLFLDTSIILNYPDETFYFKGTVPYVANREEGTQLPVPAIEENDNMIF</sequence>
<organism evidence="2">
    <name type="scientific">Roseihalotalea indica</name>
    <dbReference type="NCBI Taxonomy" id="2867963"/>
    <lineage>
        <taxon>Bacteria</taxon>
        <taxon>Pseudomonadati</taxon>
        <taxon>Bacteroidota</taxon>
        <taxon>Cytophagia</taxon>
        <taxon>Cytophagales</taxon>
        <taxon>Catalimonadaceae</taxon>
        <taxon>Roseihalotalea</taxon>
    </lineage>
</organism>
<feature type="chain" id="PRO_5041272951" description="Aspartyl protease" evidence="1">
    <location>
        <begin position="26"/>
        <end position="346"/>
    </location>
</feature>
<dbReference type="InterPro" id="IPR021109">
    <property type="entry name" value="Peptidase_aspartic_dom_sf"/>
</dbReference>
<evidence type="ECO:0008006" key="3">
    <source>
        <dbReference type="Google" id="ProtNLM"/>
    </source>
</evidence>
<name>A0AA49JIF3_9BACT</name>
<accession>A0AA49JIF3</accession>
<dbReference type="AlphaFoldDB" id="A0AA49JIF3"/>
<keyword evidence="1" id="KW-0732">Signal</keyword>